<dbReference type="InterPro" id="IPR036864">
    <property type="entry name" value="Zn2-C6_fun-type_DNA-bd_sf"/>
</dbReference>
<evidence type="ECO:0000256" key="4">
    <source>
        <dbReference type="ARBA" id="ARBA00023163"/>
    </source>
</evidence>
<dbReference type="PROSITE" id="PS50048">
    <property type="entry name" value="ZN2_CY6_FUNGAL_2"/>
    <property type="match status" value="1"/>
</dbReference>
<evidence type="ECO:0000259" key="7">
    <source>
        <dbReference type="PROSITE" id="PS50048"/>
    </source>
</evidence>
<evidence type="ECO:0000256" key="2">
    <source>
        <dbReference type="ARBA" id="ARBA00023015"/>
    </source>
</evidence>
<evidence type="ECO:0000256" key="3">
    <source>
        <dbReference type="ARBA" id="ARBA00023125"/>
    </source>
</evidence>
<dbReference type="CDD" id="cd12148">
    <property type="entry name" value="fungal_TF_MHR"/>
    <property type="match status" value="1"/>
</dbReference>
<keyword evidence="2" id="KW-0805">Transcription regulation</keyword>
<gene>
    <name evidence="8" type="ORF">BJX63DRAFT_57547</name>
</gene>
<dbReference type="Proteomes" id="UP001610334">
    <property type="component" value="Unassembled WGS sequence"/>
</dbReference>
<reference evidence="8 9" key="1">
    <citation type="submission" date="2024-07" db="EMBL/GenBank/DDBJ databases">
        <title>Section-level genome sequencing and comparative genomics of Aspergillus sections Usti and Cavernicolus.</title>
        <authorList>
            <consortium name="Lawrence Berkeley National Laboratory"/>
            <person name="Nybo J.L."/>
            <person name="Vesth T.C."/>
            <person name="Theobald S."/>
            <person name="Frisvad J.C."/>
            <person name="Larsen T.O."/>
            <person name="Kjaerboelling I."/>
            <person name="Rothschild-Mancinelli K."/>
            <person name="Lyhne E.K."/>
            <person name="Kogle M.E."/>
            <person name="Barry K."/>
            <person name="Clum A."/>
            <person name="Na H."/>
            <person name="Ledsgaard L."/>
            <person name="Lin J."/>
            <person name="Lipzen A."/>
            <person name="Kuo A."/>
            <person name="Riley R."/>
            <person name="Mondo S."/>
            <person name="Labutti K."/>
            <person name="Haridas S."/>
            <person name="Pangalinan J."/>
            <person name="Salamov A.A."/>
            <person name="Simmons B.A."/>
            <person name="Magnuson J.K."/>
            <person name="Chen J."/>
            <person name="Drula E."/>
            <person name="Henrissat B."/>
            <person name="Wiebenga A."/>
            <person name="Lubbers R.J."/>
            <person name="Gomes A.C."/>
            <person name="Makela M.R."/>
            <person name="Stajich J."/>
            <person name="Grigoriev I.V."/>
            <person name="Mortensen U.H."/>
            <person name="De Vries R.P."/>
            <person name="Baker S.E."/>
            <person name="Andersen M.R."/>
        </authorList>
    </citation>
    <scope>NUCLEOTIDE SEQUENCE [LARGE SCALE GENOMIC DNA]</scope>
    <source>
        <strain evidence="8 9">CBS 588.65</strain>
    </source>
</reference>
<feature type="domain" description="Zn(2)-C6 fungal-type" evidence="7">
    <location>
        <begin position="12"/>
        <end position="42"/>
    </location>
</feature>
<keyword evidence="9" id="KW-1185">Reference proteome</keyword>
<dbReference type="SUPFAM" id="SSF57701">
    <property type="entry name" value="Zn2/Cys6 DNA-binding domain"/>
    <property type="match status" value="1"/>
</dbReference>
<sequence length="646" mass="72212">METRKTRAGAKACRSCRRRKVRCQFDSGMTKCRACYRRSSLCIPSALEKVTRESATPPQLEHDPTAFDHPFIDVFGGLPTPDFLPHPQLAQDAHHNISLPPLPHHLDSLFPPAAADADPFSTLLCFSLPRSLVSYQTSSPFSIFSPEGNDWLHRAVGSEGFNSDLLSSPVFASDASFGNSVGGPPSRLAHQFTPLPLKDVARSLLRTYFERCNPFCPTFEEHEFMLWFELEYPIGPESSAAWACLNATLALACLLDRDSYSKAWLFWKNATLSWESFITHAPSLSSAQALLTMTLYLLGTFHSNPSSAMIPMAIRMLSGISPALDGKSQQFQFVHIASQALDIDHALQAGVPPTQLGAVEYSWDSAIPKANEDPNAPFDCFPAFCRLLELKEEVYRQLYSVSAQRKNDYEAISAVGDLDFQLEQWKSDIPEKYRPGHPTSGDAIKQGISDTVLHLHLSYYNSVLVIHRRSLSYQTFSKRSCSAQTTAPSVQSANPRALASTHLCAEAARASLRLVKYIPKDNPLTRGVMLHYVVFALKLLVTLTVRDPYCPRARADILLMRNFEDELSVIPAAQEERATRNLIEYCTHFRHVAERAINDVLSRQRPQGLDEPVEEHTSYNERQGLNSPIRQGIFSERIVGPQDSQR</sequence>
<organism evidence="8 9">
    <name type="scientific">Aspergillus granulosus</name>
    <dbReference type="NCBI Taxonomy" id="176169"/>
    <lineage>
        <taxon>Eukaryota</taxon>
        <taxon>Fungi</taxon>
        <taxon>Dikarya</taxon>
        <taxon>Ascomycota</taxon>
        <taxon>Pezizomycotina</taxon>
        <taxon>Eurotiomycetes</taxon>
        <taxon>Eurotiomycetidae</taxon>
        <taxon>Eurotiales</taxon>
        <taxon>Aspergillaceae</taxon>
        <taxon>Aspergillus</taxon>
        <taxon>Aspergillus subgen. Nidulantes</taxon>
    </lineage>
</organism>
<proteinExistence type="predicted"/>
<dbReference type="PROSITE" id="PS00463">
    <property type="entry name" value="ZN2_CY6_FUNGAL_1"/>
    <property type="match status" value="1"/>
</dbReference>
<dbReference type="InterPro" id="IPR001138">
    <property type="entry name" value="Zn2Cys6_DnaBD"/>
</dbReference>
<accession>A0ABR4GXC2</accession>
<name>A0ABR4GXC2_9EURO</name>
<dbReference type="InterPro" id="IPR007219">
    <property type="entry name" value="XnlR_reg_dom"/>
</dbReference>
<evidence type="ECO:0000256" key="5">
    <source>
        <dbReference type="ARBA" id="ARBA00023242"/>
    </source>
</evidence>
<comment type="caution">
    <text evidence="8">The sequence shown here is derived from an EMBL/GenBank/DDBJ whole genome shotgun (WGS) entry which is preliminary data.</text>
</comment>
<protein>
    <recommendedName>
        <fullName evidence="7">Zn(2)-C6 fungal-type domain-containing protein</fullName>
    </recommendedName>
</protein>
<feature type="compositionally biased region" description="Polar residues" evidence="6">
    <location>
        <begin position="620"/>
        <end position="629"/>
    </location>
</feature>
<dbReference type="PANTHER" id="PTHR46910">
    <property type="entry name" value="TRANSCRIPTION FACTOR PDR1"/>
    <property type="match status" value="1"/>
</dbReference>
<dbReference type="CDD" id="cd00067">
    <property type="entry name" value="GAL4"/>
    <property type="match status" value="1"/>
</dbReference>
<feature type="region of interest" description="Disordered" evidence="6">
    <location>
        <begin position="604"/>
        <end position="646"/>
    </location>
</feature>
<dbReference type="EMBL" id="JBFXLT010000129">
    <property type="protein sequence ID" value="KAL2807841.1"/>
    <property type="molecule type" value="Genomic_DNA"/>
</dbReference>
<keyword evidence="5" id="KW-0539">Nucleus</keyword>
<dbReference type="Gene3D" id="4.10.240.10">
    <property type="entry name" value="Zn(2)-C6 fungal-type DNA-binding domain"/>
    <property type="match status" value="1"/>
</dbReference>
<evidence type="ECO:0000256" key="1">
    <source>
        <dbReference type="ARBA" id="ARBA00022723"/>
    </source>
</evidence>
<keyword evidence="4" id="KW-0804">Transcription</keyword>
<dbReference type="PANTHER" id="PTHR46910:SF25">
    <property type="entry name" value="ABC-TRANSPORTER-REGULATING TRANSCRIPTION FACTOR"/>
    <property type="match status" value="1"/>
</dbReference>
<evidence type="ECO:0000256" key="6">
    <source>
        <dbReference type="SAM" id="MobiDB-lite"/>
    </source>
</evidence>
<dbReference type="Pfam" id="PF04082">
    <property type="entry name" value="Fungal_trans"/>
    <property type="match status" value="1"/>
</dbReference>
<keyword evidence="3" id="KW-0238">DNA-binding</keyword>
<evidence type="ECO:0000313" key="8">
    <source>
        <dbReference type="EMBL" id="KAL2807841.1"/>
    </source>
</evidence>
<keyword evidence="1" id="KW-0479">Metal-binding</keyword>
<evidence type="ECO:0000313" key="9">
    <source>
        <dbReference type="Proteomes" id="UP001610334"/>
    </source>
</evidence>
<dbReference type="InterPro" id="IPR050987">
    <property type="entry name" value="AtrR-like"/>
</dbReference>